<keyword evidence="5" id="KW-0010">Activator</keyword>
<gene>
    <name evidence="14" type="ORF">JH395_12140</name>
    <name evidence="12" type="ORF">Lp19_2147</name>
    <name evidence="13" type="ORF">NAB2_2303</name>
    <name evidence="11" type="ORF">Nizo2260_1073</name>
</gene>
<dbReference type="FunFam" id="3.40.50.2300:FF:000001">
    <property type="entry name" value="DNA-binding response regulator PhoB"/>
    <property type="match status" value="1"/>
</dbReference>
<evidence type="ECO:0000256" key="6">
    <source>
        <dbReference type="ARBA" id="ARBA00023163"/>
    </source>
</evidence>
<evidence type="ECO:0000256" key="8">
    <source>
        <dbReference type="PROSITE-ProRule" id="PRU01091"/>
    </source>
</evidence>
<dbReference type="Proteomes" id="UP000076989">
    <property type="component" value="Unassembled WGS sequence"/>
</dbReference>
<dbReference type="SUPFAM" id="SSF52172">
    <property type="entry name" value="CheY-like"/>
    <property type="match status" value="1"/>
</dbReference>
<keyword evidence="3" id="KW-0805">Transcription regulation</keyword>
<feature type="DNA-binding region" description="OmpR/PhoB-type" evidence="8">
    <location>
        <begin position="139"/>
        <end position="238"/>
    </location>
</feature>
<dbReference type="GO" id="GO:0006355">
    <property type="term" value="P:regulation of DNA-templated transcription"/>
    <property type="evidence" value="ECO:0007669"/>
    <property type="project" value="InterPro"/>
</dbReference>
<reference evidence="15 16" key="1">
    <citation type="submission" date="2016-03" db="EMBL/GenBank/DDBJ databases">
        <title>Comparative genomics of 54 Lactobacillus plantarum strains reveals genomic uncoupling from niche constraints.</title>
        <authorList>
            <person name="Martino M.E."/>
        </authorList>
    </citation>
    <scope>NUCLEOTIDE SEQUENCE [LARGE SCALE GENOMIC DNA]</scope>
    <source>
        <strain evidence="12 16">19.1</strain>
        <strain evidence="13 15">NAB2</strain>
        <strain evidence="11 17">Nizo2260</strain>
    </source>
</reference>
<organism evidence="12 16">
    <name type="scientific">Lactiplantibacillus plantarum</name>
    <name type="common">Lactobacillus plantarum</name>
    <dbReference type="NCBI Taxonomy" id="1590"/>
    <lineage>
        <taxon>Bacteria</taxon>
        <taxon>Bacillati</taxon>
        <taxon>Bacillota</taxon>
        <taxon>Bacilli</taxon>
        <taxon>Lactobacillales</taxon>
        <taxon>Lactobacillaceae</taxon>
        <taxon>Lactiplantibacillus</taxon>
    </lineage>
</organism>
<dbReference type="EMBL" id="CP066817">
    <property type="protein sequence ID" value="QQM60463.1"/>
    <property type="molecule type" value="Genomic_DNA"/>
</dbReference>
<dbReference type="EMBL" id="LUXO01000033">
    <property type="protein sequence ID" value="KZV01683.1"/>
    <property type="molecule type" value="Genomic_DNA"/>
</dbReference>
<evidence type="ECO:0000313" key="11">
    <source>
        <dbReference type="EMBL" id="KZU05678.1"/>
    </source>
</evidence>
<evidence type="ECO:0000313" key="15">
    <source>
        <dbReference type="Proteomes" id="UP000076872"/>
    </source>
</evidence>
<dbReference type="Gene3D" id="3.40.50.2300">
    <property type="match status" value="1"/>
</dbReference>
<dbReference type="SMR" id="A0A0M4D1R0"/>
<keyword evidence="6" id="KW-0804">Transcription</keyword>
<dbReference type="Gene3D" id="1.10.10.10">
    <property type="entry name" value="Winged helix-like DNA-binding domain superfamily/Winged helix DNA-binding domain"/>
    <property type="match status" value="1"/>
</dbReference>
<evidence type="ECO:0000256" key="4">
    <source>
        <dbReference type="ARBA" id="ARBA00023125"/>
    </source>
</evidence>
<dbReference type="Pfam" id="PF00072">
    <property type="entry name" value="Response_reg"/>
    <property type="match status" value="1"/>
</dbReference>
<keyword evidence="2" id="KW-0902">Two-component regulatory system</keyword>
<dbReference type="InterPro" id="IPR039420">
    <property type="entry name" value="WalR-like"/>
</dbReference>
<evidence type="ECO:0000256" key="5">
    <source>
        <dbReference type="ARBA" id="ARBA00023159"/>
    </source>
</evidence>
<dbReference type="EMBL" id="LUWI01000016">
    <property type="protein sequence ID" value="KZU05678.1"/>
    <property type="molecule type" value="Genomic_DNA"/>
</dbReference>
<dbReference type="SMART" id="SM00448">
    <property type="entry name" value="REC"/>
    <property type="match status" value="1"/>
</dbReference>
<feature type="modified residue" description="4-aspartylphosphate" evidence="7">
    <location>
        <position position="54"/>
    </location>
</feature>
<evidence type="ECO:0000259" key="10">
    <source>
        <dbReference type="PROSITE" id="PS51755"/>
    </source>
</evidence>
<dbReference type="GO" id="GO:0032993">
    <property type="term" value="C:protein-DNA complex"/>
    <property type="evidence" value="ECO:0007669"/>
    <property type="project" value="TreeGrafter"/>
</dbReference>
<dbReference type="PANTHER" id="PTHR48111:SF73">
    <property type="entry name" value="ALKALINE PHOSPHATASE SYNTHESIS TRANSCRIPTIONAL REGULATORY PROTEIN PHOP"/>
    <property type="match status" value="1"/>
</dbReference>
<dbReference type="RefSeq" id="WP_003640997.1">
    <property type="nucleotide sequence ID" value="NZ_AP018405.1"/>
</dbReference>
<evidence type="ECO:0000313" key="13">
    <source>
        <dbReference type="EMBL" id="KZV01683.1"/>
    </source>
</evidence>
<dbReference type="Pfam" id="PF00486">
    <property type="entry name" value="Trans_reg_C"/>
    <property type="match status" value="1"/>
</dbReference>
<evidence type="ECO:0000313" key="14">
    <source>
        <dbReference type="EMBL" id="QQM60463.1"/>
    </source>
</evidence>
<dbReference type="InterPro" id="IPR011006">
    <property type="entry name" value="CheY-like_superfamily"/>
</dbReference>
<dbReference type="OMA" id="HSGFDVQ"/>
<keyword evidence="1 7" id="KW-0597">Phosphoprotein</keyword>
<evidence type="ECO:0000256" key="1">
    <source>
        <dbReference type="ARBA" id="ARBA00022553"/>
    </source>
</evidence>
<dbReference type="SMART" id="SM00862">
    <property type="entry name" value="Trans_reg_C"/>
    <property type="match status" value="1"/>
</dbReference>
<proteinExistence type="predicted"/>
<evidence type="ECO:0000256" key="2">
    <source>
        <dbReference type="ARBA" id="ARBA00023012"/>
    </source>
</evidence>
<dbReference type="GeneID" id="77217271"/>
<accession>A0A0M4D1R0</accession>
<dbReference type="Proteomes" id="UP000076882">
    <property type="component" value="Unassembled WGS sequence"/>
</dbReference>
<evidence type="ECO:0000313" key="18">
    <source>
        <dbReference type="Proteomes" id="UP000595466"/>
    </source>
</evidence>
<dbReference type="PROSITE" id="PS50110">
    <property type="entry name" value="RESPONSE_REGULATORY"/>
    <property type="match status" value="1"/>
</dbReference>
<dbReference type="GO" id="GO:0005829">
    <property type="term" value="C:cytosol"/>
    <property type="evidence" value="ECO:0007669"/>
    <property type="project" value="TreeGrafter"/>
</dbReference>
<dbReference type="CDD" id="cd00383">
    <property type="entry name" value="trans_reg_C"/>
    <property type="match status" value="1"/>
</dbReference>
<feature type="domain" description="Response regulatory" evidence="9">
    <location>
        <begin position="5"/>
        <end position="119"/>
    </location>
</feature>
<feature type="domain" description="OmpR/PhoB-type" evidence="10">
    <location>
        <begin position="139"/>
        <end position="238"/>
    </location>
</feature>
<dbReference type="InterPro" id="IPR036388">
    <property type="entry name" value="WH-like_DNA-bd_sf"/>
</dbReference>
<sequence>MTMDKILVVDDEPAIVTLLSYNLKQAGYEVVTATDGADALSLGLAQSFTCILLDLMLPKLDGMEVTKKLRQEKVQTPIIIVTAKNDEFDKVFGLELGADDYITKPFSPREVLARIKAVIRRTTPDEPVTPPAPMPPANRAVMLVGDLQIDQNKYRVARNGKNISLTPKEFELLVYFVEREGRVLSRDAILNHVWGYDYASETRIVDIHISHLREKIEADPKQPRLIRTVRGFGYEFVGDGHA</sequence>
<evidence type="ECO:0000313" key="16">
    <source>
        <dbReference type="Proteomes" id="UP000076882"/>
    </source>
</evidence>
<dbReference type="InterPro" id="IPR016032">
    <property type="entry name" value="Sig_transdc_resp-reg_C-effctor"/>
</dbReference>
<dbReference type="Proteomes" id="UP000595466">
    <property type="component" value="Chromosome"/>
</dbReference>
<dbReference type="PROSITE" id="PS51755">
    <property type="entry name" value="OMPR_PHOB"/>
    <property type="match status" value="1"/>
</dbReference>
<dbReference type="Proteomes" id="UP000076872">
    <property type="component" value="Unassembled WGS sequence"/>
</dbReference>
<dbReference type="Gene3D" id="6.10.250.690">
    <property type="match status" value="1"/>
</dbReference>
<evidence type="ECO:0000256" key="3">
    <source>
        <dbReference type="ARBA" id="ARBA00023015"/>
    </source>
</evidence>
<evidence type="ECO:0000256" key="7">
    <source>
        <dbReference type="PROSITE-ProRule" id="PRU00169"/>
    </source>
</evidence>
<dbReference type="FunFam" id="1.10.10.10:FF:000018">
    <property type="entry name" value="DNA-binding response regulator ResD"/>
    <property type="match status" value="1"/>
</dbReference>
<name>A0A0M4D1R0_LACPN</name>
<dbReference type="GO" id="GO:0000976">
    <property type="term" value="F:transcription cis-regulatory region binding"/>
    <property type="evidence" value="ECO:0007669"/>
    <property type="project" value="TreeGrafter"/>
</dbReference>
<keyword evidence="4 8" id="KW-0238">DNA-binding</keyword>
<dbReference type="InterPro" id="IPR001789">
    <property type="entry name" value="Sig_transdc_resp-reg_receiver"/>
</dbReference>
<evidence type="ECO:0000313" key="12">
    <source>
        <dbReference type="EMBL" id="KZU94173.1"/>
    </source>
</evidence>
<reference evidence="14 18" key="2">
    <citation type="submission" date="2020-12" db="EMBL/GenBank/DDBJ databases">
        <title>Whole genome sequencing of Lactobacillus plantarum PC518.</title>
        <authorList>
            <person name="Guo Q."/>
        </authorList>
    </citation>
    <scope>NUCLEOTIDE SEQUENCE [LARGE SCALE GENOMIC DNA]</scope>
    <source>
        <strain evidence="14 18">PC518</strain>
    </source>
</reference>
<dbReference type="PATRIC" id="fig|1590.152.peg.593"/>
<dbReference type="PANTHER" id="PTHR48111">
    <property type="entry name" value="REGULATOR OF RPOS"/>
    <property type="match status" value="1"/>
</dbReference>
<dbReference type="AlphaFoldDB" id="A0A0M4D1R0"/>
<evidence type="ECO:0000259" key="9">
    <source>
        <dbReference type="PROSITE" id="PS50110"/>
    </source>
</evidence>
<dbReference type="EMBL" id="LUXM01000033">
    <property type="protein sequence ID" value="KZU94173.1"/>
    <property type="molecule type" value="Genomic_DNA"/>
</dbReference>
<dbReference type="SUPFAM" id="SSF46894">
    <property type="entry name" value="C-terminal effector domain of the bipartite response regulators"/>
    <property type="match status" value="1"/>
</dbReference>
<protein>
    <submittedName>
        <fullName evidence="12">Alkaline phosphatase synthesis transcriptionalregulatory protein PhoP</fullName>
    </submittedName>
    <submittedName>
        <fullName evidence="14">Response regulator transcription factor</fullName>
    </submittedName>
</protein>
<dbReference type="InterPro" id="IPR001867">
    <property type="entry name" value="OmpR/PhoB-type_DNA-bd"/>
</dbReference>
<dbReference type="GO" id="GO:0000156">
    <property type="term" value="F:phosphorelay response regulator activity"/>
    <property type="evidence" value="ECO:0007669"/>
    <property type="project" value="TreeGrafter"/>
</dbReference>
<evidence type="ECO:0000313" key="17">
    <source>
        <dbReference type="Proteomes" id="UP000076989"/>
    </source>
</evidence>